<keyword evidence="1" id="KW-0472">Membrane</keyword>
<evidence type="ECO:0000313" key="3">
    <source>
        <dbReference type="Proteomes" id="UP001157017"/>
    </source>
</evidence>
<feature type="transmembrane region" description="Helical" evidence="1">
    <location>
        <begin position="62"/>
        <end position="82"/>
    </location>
</feature>
<evidence type="ECO:0000313" key="2">
    <source>
        <dbReference type="EMBL" id="GMA87752.1"/>
    </source>
</evidence>
<organism evidence="2 3">
    <name type="scientific">Angustibacter aerolatus</name>
    <dbReference type="NCBI Taxonomy" id="1162965"/>
    <lineage>
        <taxon>Bacteria</taxon>
        <taxon>Bacillati</taxon>
        <taxon>Actinomycetota</taxon>
        <taxon>Actinomycetes</taxon>
        <taxon>Kineosporiales</taxon>
        <taxon>Kineosporiaceae</taxon>
    </lineage>
</organism>
<dbReference type="Proteomes" id="UP001157017">
    <property type="component" value="Unassembled WGS sequence"/>
</dbReference>
<accession>A0ABQ6JLM4</accession>
<gene>
    <name evidence="2" type="ORF">GCM10025868_30020</name>
</gene>
<comment type="caution">
    <text evidence="2">The sequence shown here is derived from an EMBL/GenBank/DDBJ whole genome shotgun (WGS) entry which is preliminary data.</text>
</comment>
<sequence length="121" mass="13603">MILLVRRRRTGSPWGRPAAVLGSDRPTRREVLRAVRRGVLPEHEPARALAVDAARSQVRLRWLVWLYAGVTLLQAVRIPLSHGWFDRGLAVLTALAFGACAVIWWRLLRGARRVLAQVDAP</sequence>
<protein>
    <recommendedName>
        <fullName evidence="4">DUF202 domain-containing protein</fullName>
    </recommendedName>
</protein>
<dbReference type="EMBL" id="BSUZ01000001">
    <property type="protein sequence ID" value="GMA87752.1"/>
    <property type="molecule type" value="Genomic_DNA"/>
</dbReference>
<keyword evidence="1" id="KW-1133">Transmembrane helix</keyword>
<keyword evidence="3" id="KW-1185">Reference proteome</keyword>
<reference evidence="3" key="1">
    <citation type="journal article" date="2019" name="Int. J. Syst. Evol. Microbiol.">
        <title>The Global Catalogue of Microorganisms (GCM) 10K type strain sequencing project: providing services to taxonomists for standard genome sequencing and annotation.</title>
        <authorList>
            <consortium name="The Broad Institute Genomics Platform"/>
            <consortium name="The Broad Institute Genome Sequencing Center for Infectious Disease"/>
            <person name="Wu L."/>
            <person name="Ma J."/>
        </authorList>
    </citation>
    <scope>NUCLEOTIDE SEQUENCE [LARGE SCALE GENOMIC DNA]</scope>
    <source>
        <strain evidence="3">NBRC 108730</strain>
    </source>
</reference>
<keyword evidence="1" id="KW-0812">Transmembrane</keyword>
<evidence type="ECO:0000256" key="1">
    <source>
        <dbReference type="SAM" id="Phobius"/>
    </source>
</evidence>
<name>A0ABQ6JLM4_9ACTN</name>
<evidence type="ECO:0008006" key="4">
    <source>
        <dbReference type="Google" id="ProtNLM"/>
    </source>
</evidence>
<feature type="transmembrane region" description="Helical" evidence="1">
    <location>
        <begin position="88"/>
        <end position="108"/>
    </location>
</feature>
<proteinExistence type="predicted"/>